<reference evidence="2 3" key="1">
    <citation type="submission" date="2019-08" db="EMBL/GenBank/DDBJ databases">
        <title>Whole genome of Aphis craccivora.</title>
        <authorList>
            <person name="Voronova N.V."/>
            <person name="Shulinski R.S."/>
            <person name="Bandarenka Y.V."/>
            <person name="Zhorov D.G."/>
            <person name="Warner D."/>
        </authorList>
    </citation>
    <scope>NUCLEOTIDE SEQUENCE [LARGE SCALE GENOMIC DNA]</scope>
    <source>
        <strain evidence="2">180601</strain>
        <tissue evidence="2">Whole Body</tissue>
    </source>
</reference>
<accession>A0A6G0VYK0</accession>
<name>A0A6G0VYK0_APHCR</name>
<dbReference type="Pfam" id="PF25273">
    <property type="entry name" value="DUF7869"/>
    <property type="match status" value="1"/>
</dbReference>
<dbReference type="InterPro" id="IPR057191">
    <property type="entry name" value="DUF7869"/>
</dbReference>
<proteinExistence type="predicted"/>
<evidence type="ECO:0000313" key="2">
    <source>
        <dbReference type="EMBL" id="KAF0711475.1"/>
    </source>
</evidence>
<feature type="non-terminal residue" evidence="2">
    <location>
        <position position="733"/>
    </location>
</feature>
<feature type="domain" description="DUF7869" evidence="1">
    <location>
        <begin position="495"/>
        <end position="651"/>
    </location>
</feature>
<dbReference type="PANTHER" id="PTHR10773">
    <property type="entry name" value="DNA-DIRECTED RNA POLYMERASES I, II, AND III SUBUNIT RPABC2"/>
    <property type="match status" value="1"/>
</dbReference>
<dbReference type="OrthoDB" id="6578447at2759"/>
<sequence>MRLRTRNMINLAISNTNTKEITIPAVKRKLLFTVNKTNLNPVQQHVQEWVNYSDPSYIILNEDNHEVDPYYNNNIDKSNSVVNLNGDDYTIVFENQPTDDIPHEIYDINKSYYNNISDEPDECQKSLNKSDTISLIPGTPEHEIDNEIENNLNERKIRISVKGDTVEYRKLRKFKRNSGQEYTTNKGKIVKGRSSEPLLNCRAKCNTKIGNELRETLFASYWSMNNFNRRVAYISSCISFTDTKTTRKRRNTPEKQKNRNKTFHYVVPKDGNSIPVCKSCFLKIFGETKKFVSNVCAQKLSSPINKTSPDKRGKASPPNKITSDDIALVKQHLNRLPTYESHYCRKETRKKYLPPYFTLRAAYNEYVKTVETPVSRTIYEKYFRTSGLKVKSPKKDTCAQCDRLHMQISDSHCSLNKKNELIAEQKKHQEEAEEAYCVKRKDSSASTSTEKTCVLAFDLQPCLPTPCLESSVIFYKRQLWTYNLTVHNMKTSTASCYIWSEPIAKRGANDIGSCVFDFLKELSPDIKHVIMYRDCCSGQNKNSILIAMCLWFLENQESINVIDHKFLVPGHTRMECDSDHAKIEKARKRYSAPINHPNNWTEIIRWPGKNKFNVKDMNQNDFYDFNNLLKTKYKMSKTNTIGEKFAFRHVKWLRYVKEEKNIVSYKTTLKEDDEFLKLDLSRKKVSFNNLLNAYNEELPITNEKKKDLITLLPLIPEVFHQYYINLKTKTVTD</sequence>
<dbReference type="EMBL" id="VUJU01011240">
    <property type="protein sequence ID" value="KAF0711475.1"/>
    <property type="molecule type" value="Genomic_DNA"/>
</dbReference>
<protein>
    <recommendedName>
        <fullName evidence="1">DUF7869 domain-containing protein</fullName>
    </recommendedName>
</protein>
<dbReference type="Proteomes" id="UP000478052">
    <property type="component" value="Unassembled WGS sequence"/>
</dbReference>
<dbReference type="AlphaFoldDB" id="A0A6G0VYK0"/>
<organism evidence="2 3">
    <name type="scientific">Aphis craccivora</name>
    <name type="common">Cowpea aphid</name>
    <dbReference type="NCBI Taxonomy" id="307492"/>
    <lineage>
        <taxon>Eukaryota</taxon>
        <taxon>Metazoa</taxon>
        <taxon>Ecdysozoa</taxon>
        <taxon>Arthropoda</taxon>
        <taxon>Hexapoda</taxon>
        <taxon>Insecta</taxon>
        <taxon>Pterygota</taxon>
        <taxon>Neoptera</taxon>
        <taxon>Paraneoptera</taxon>
        <taxon>Hemiptera</taxon>
        <taxon>Sternorrhyncha</taxon>
        <taxon>Aphidomorpha</taxon>
        <taxon>Aphidoidea</taxon>
        <taxon>Aphididae</taxon>
        <taxon>Aphidini</taxon>
        <taxon>Aphis</taxon>
        <taxon>Aphis</taxon>
    </lineage>
</organism>
<comment type="caution">
    <text evidence="2">The sequence shown here is derived from an EMBL/GenBank/DDBJ whole genome shotgun (WGS) entry which is preliminary data.</text>
</comment>
<evidence type="ECO:0000313" key="3">
    <source>
        <dbReference type="Proteomes" id="UP000478052"/>
    </source>
</evidence>
<evidence type="ECO:0000259" key="1">
    <source>
        <dbReference type="Pfam" id="PF25273"/>
    </source>
</evidence>
<gene>
    <name evidence="2" type="ORF">FWK35_00032868</name>
</gene>
<dbReference type="PANTHER" id="PTHR10773:SF19">
    <property type="match status" value="1"/>
</dbReference>
<keyword evidence="3" id="KW-1185">Reference proteome</keyword>